<feature type="compositionally biased region" description="Basic and acidic residues" evidence="1">
    <location>
        <begin position="58"/>
        <end position="71"/>
    </location>
</feature>
<dbReference type="AlphaFoldDB" id="A0A699R5G6"/>
<name>A0A699R5G6_TANCI</name>
<comment type="caution">
    <text evidence="3">The sequence shown here is derived from an EMBL/GenBank/DDBJ whole genome shotgun (WGS) entry which is preliminary data.</text>
</comment>
<sequence>EYWPQRLGIEHHHGALLLRGLPHGPRPHQARPERHHRAGVLAAYRGRRHPGNKAGFQRPERRRQIDLKSQRSEGLSADQPGEGKRLPGRDAMNKQLTFLAGCVGVALLLSNCQRHTDDPAPNSDLRTTRWLLVQTDAMPVAVSSYSEDYKSYIQFATSGNQVVGQASCDALGAQFALGSAGQLSISQLSLAKSSCSSPYVANRYLTALAQTSRYAISHDTLRLYDAQATQPRLIFQAKP</sequence>
<evidence type="ECO:0000259" key="2">
    <source>
        <dbReference type="Pfam" id="PF03724"/>
    </source>
</evidence>
<feature type="non-terminal residue" evidence="3">
    <location>
        <position position="1"/>
    </location>
</feature>
<evidence type="ECO:0000256" key="1">
    <source>
        <dbReference type="SAM" id="MobiDB-lite"/>
    </source>
</evidence>
<proteinExistence type="predicted"/>
<feature type="domain" description="DUF306" evidence="2">
    <location>
        <begin position="123"/>
        <end position="228"/>
    </location>
</feature>
<dbReference type="InterPro" id="IPR038670">
    <property type="entry name" value="HslJ-like_sf"/>
</dbReference>
<organism evidence="3">
    <name type="scientific">Tanacetum cinerariifolium</name>
    <name type="common">Dalmatian daisy</name>
    <name type="synonym">Chrysanthemum cinerariifolium</name>
    <dbReference type="NCBI Taxonomy" id="118510"/>
    <lineage>
        <taxon>Eukaryota</taxon>
        <taxon>Viridiplantae</taxon>
        <taxon>Streptophyta</taxon>
        <taxon>Embryophyta</taxon>
        <taxon>Tracheophyta</taxon>
        <taxon>Spermatophyta</taxon>
        <taxon>Magnoliopsida</taxon>
        <taxon>eudicotyledons</taxon>
        <taxon>Gunneridae</taxon>
        <taxon>Pentapetalae</taxon>
        <taxon>asterids</taxon>
        <taxon>campanulids</taxon>
        <taxon>Asterales</taxon>
        <taxon>Asteraceae</taxon>
        <taxon>Asteroideae</taxon>
        <taxon>Anthemideae</taxon>
        <taxon>Anthemidinae</taxon>
        <taxon>Tanacetum</taxon>
    </lineage>
</organism>
<dbReference type="EMBL" id="BKCJ011074471">
    <property type="protein sequence ID" value="GFC80297.1"/>
    <property type="molecule type" value="Genomic_DNA"/>
</dbReference>
<dbReference type="InterPro" id="IPR005184">
    <property type="entry name" value="DUF306_Meta_HslJ"/>
</dbReference>
<feature type="region of interest" description="Disordered" evidence="1">
    <location>
        <begin position="42"/>
        <end position="89"/>
    </location>
</feature>
<gene>
    <name evidence="3" type="ORF">Tci_852267</name>
</gene>
<protein>
    <recommendedName>
        <fullName evidence="2">DUF306 domain-containing protein</fullName>
    </recommendedName>
</protein>
<dbReference type="Gene3D" id="2.40.128.270">
    <property type="match status" value="1"/>
</dbReference>
<evidence type="ECO:0000313" key="3">
    <source>
        <dbReference type="EMBL" id="GFC80297.1"/>
    </source>
</evidence>
<dbReference type="Pfam" id="PF03724">
    <property type="entry name" value="META"/>
    <property type="match status" value="1"/>
</dbReference>
<reference evidence="3" key="1">
    <citation type="journal article" date="2019" name="Sci. Rep.">
        <title>Draft genome of Tanacetum cinerariifolium, the natural source of mosquito coil.</title>
        <authorList>
            <person name="Yamashiro T."/>
            <person name="Shiraishi A."/>
            <person name="Satake H."/>
            <person name="Nakayama K."/>
        </authorList>
    </citation>
    <scope>NUCLEOTIDE SEQUENCE</scope>
</reference>
<accession>A0A699R5G6</accession>